<dbReference type="CDD" id="cd00448">
    <property type="entry name" value="YjgF_YER057c_UK114_family"/>
    <property type="match status" value="1"/>
</dbReference>
<protein>
    <submittedName>
        <fullName evidence="2">RidA family protein</fullName>
    </submittedName>
</protein>
<proteinExistence type="inferred from homology"/>
<organism evidence="2 3">
    <name type="scientific">Georgenia yuyongxinii</name>
    <dbReference type="NCBI Taxonomy" id="2589797"/>
    <lineage>
        <taxon>Bacteria</taxon>
        <taxon>Bacillati</taxon>
        <taxon>Actinomycetota</taxon>
        <taxon>Actinomycetes</taxon>
        <taxon>Micrococcales</taxon>
        <taxon>Bogoriellaceae</taxon>
        <taxon>Georgenia</taxon>
    </lineage>
</organism>
<name>A0A5B8C601_9MICO</name>
<evidence type="ECO:0000313" key="3">
    <source>
        <dbReference type="Proteomes" id="UP000314616"/>
    </source>
</evidence>
<evidence type="ECO:0000313" key="2">
    <source>
        <dbReference type="EMBL" id="QDC25637.1"/>
    </source>
</evidence>
<reference evidence="2 3" key="1">
    <citation type="submission" date="2019-05" db="EMBL/GenBank/DDBJ databases">
        <title>Georgenia *** sp. nov., and Georgenia *** sp. nov., isolated from the intestinal contents of plateau pika (Ochotona curzoniae) in the Qinghai-Tibet plateau of China.</title>
        <authorList>
            <person name="Tian Z."/>
        </authorList>
    </citation>
    <scope>NUCLEOTIDE SEQUENCE [LARGE SCALE GENOMIC DNA]</scope>
    <source>
        <strain evidence="2 3">Z443</strain>
    </source>
</reference>
<sequence>MSTAPVLTNPEALGTPLGPYSHVSRAGDTVYVAGQVGVAPDGELAGEDVMAQTRQAFANIRMALESEGMGLENIARLTTYLVDADDIAPFYEVRAQIFPELFPNGKYPPNTLLVIERLVKPEFRIEIDAIGYAG</sequence>
<dbReference type="EMBL" id="CP040915">
    <property type="protein sequence ID" value="QDC25637.1"/>
    <property type="molecule type" value="Genomic_DNA"/>
</dbReference>
<dbReference type="Pfam" id="PF01042">
    <property type="entry name" value="Ribonuc_L-PSP"/>
    <property type="match status" value="1"/>
</dbReference>
<comment type="similarity">
    <text evidence="1">Belongs to the RutC family.</text>
</comment>
<dbReference type="PANTHER" id="PTHR11803">
    <property type="entry name" value="2-IMINOBUTANOATE/2-IMINOPROPANOATE DEAMINASE RIDA"/>
    <property type="match status" value="1"/>
</dbReference>
<dbReference type="InterPro" id="IPR035959">
    <property type="entry name" value="RutC-like_sf"/>
</dbReference>
<dbReference type="OrthoDB" id="9799840at2"/>
<dbReference type="SUPFAM" id="SSF55298">
    <property type="entry name" value="YjgF-like"/>
    <property type="match status" value="1"/>
</dbReference>
<gene>
    <name evidence="2" type="ORF">FE374_14385</name>
</gene>
<dbReference type="RefSeq" id="WP_139929887.1">
    <property type="nucleotide sequence ID" value="NZ_CP040915.1"/>
</dbReference>
<dbReference type="Gene3D" id="3.30.1330.40">
    <property type="entry name" value="RutC-like"/>
    <property type="match status" value="1"/>
</dbReference>
<dbReference type="KEGG" id="gyu:FE374_14385"/>
<dbReference type="Proteomes" id="UP000314616">
    <property type="component" value="Chromosome"/>
</dbReference>
<accession>A0A5B8C601</accession>
<dbReference type="PANTHER" id="PTHR11803:SF58">
    <property type="entry name" value="PROTEIN HMF1-RELATED"/>
    <property type="match status" value="1"/>
</dbReference>
<dbReference type="GO" id="GO:0019239">
    <property type="term" value="F:deaminase activity"/>
    <property type="evidence" value="ECO:0007669"/>
    <property type="project" value="TreeGrafter"/>
</dbReference>
<dbReference type="AlphaFoldDB" id="A0A5B8C601"/>
<dbReference type="GO" id="GO:0005829">
    <property type="term" value="C:cytosol"/>
    <property type="evidence" value="ECO:0007669"/>
    <property type="project" value="TreeGrafter"/>
</dbReference>
<evidence type="ECO:0000256" key="1">
    <source>
        <dbReference type="ARBA" id="ARBA00010552"/>
    </source>
</evidence>
<dbReference type="InterPro" id="IPR006175">
    <property type="entry name" value="YjgF/YER057c/UK114"/>
</dbReference>